<accession>A0A918WQF5</accession>
<evidence type="ECO:0008006" key="4">
    <source>
        <dbReference type="Google" id="ProtNLM"/>
    </source>
</evidence>
<dbReference type="EMBL" id="BMYJ01000014">
    <property type="protein sequence ID" value="GHC66509.1"/>
    <property type="molecule type" value="Genomic_DNA"/>
</dbReference>
<evidence type="ECO:0000313" key="2">
    <source>
        <dbReference type="EMBL" id="GHC66509.1"/>
    </source>
</evidence>
<dbReference type="Proteomes" id="UP000638981">
    <property type="component" value="Unassembled WGS sequence"/>
</dbReference>
<dbReference type="InterPro" id="IPR021880">
    <property type="entry name" value="DUF3489"/>
</dbReference>
<evidence type="ECO:0000313" key="3">
    <source>
        <dbReference type="Proteomes" id="UP000638981"/>
    </source>
</evidence>
<comment type="caution">
    <text evidence="2">The sequence shown here is derived from an EMBL/GenBank/DDBJ whole genome shotgun (WGS) entry which is preliminary data.</text>
</comment>
<keyword evidence="3" id="KW-1185">Reference proteome</keyword>
<dbReference type="Pfam" id="PF11994">
    <property type="entry name" value="DUF3489"/>
    <property type="match status" value="1"/>
</dbReference>
<name>A0A918WQF5_9RHOB</name>
<protein>
    <recommendedName>
        <fullName evidence="4">DUF3489 domain-containing protein</fullName>
    </recommendedName>
</protein>
<feature type="region of interest" description="Disordered" evidence="1">
    <location>
        <begin position="1"/>
        <end position="70"/>
    </location>
</feature>
<sequence length="143" mass="14846">MIGKVSVNTTQTRQNSPRGKQATPTAAGQKGSLASASPVTSGADPIDTARDTGPTSGRPLAQATDGQTPVDATAALAPETKLSQLLALLRRPEGTTLAEMCAATGWQAHSVRGAMAGTLKRKGHVIASQKLEDVRRYRIEVVS</sequence>
<proteinExistence type="predicted"/>
<dbReference type="AlphaFoldDB" id="A0A918WQF5"/>
<feature type="compositionally biased region" description="Polar residues" evidence="1">
    <location>
        <begin position="1"/>
        <end position="40"/>
    </location>
</feature>
<gene>
    <name evidence="2" type="ORF">GCM10007315_34110</name>
</gene>
<evidence type="ECO:0000256" key="1">
    <source>
        <dbReference type="SAM" id="MobiDB-lite"/>
    </source>
</evidence>
<reference evidence="2" key="2">
    <citation type="submission" date="2020-09" db="EMBL/GenBank/DDBJ databases">
        <authorList>
            <person name="Sun Q."/>
            <person name="Kim S."/>
        </authorList>
    </citation>
    <scope>NUCLEOTIDE SEQUENCE</scope>
    <source>
        <strain evidence="2">KCTC 23310</strain>
    </source>
</reference>
<reference evidence="2" key="1">
    <citation type="journal article" date="2014" name="Int. J. Syst. Evol. Microbiol.">
        <title>Complete genome sequence of Corynebacterium casei LMG S-19264T (=DSM 44701T), isolated from a smear-ripened cheese.</title>
        <authorList>
            <consortium name="US DOE Joint Genome Institute (JGI-PGF)"/>
            <person name="Walter F."/>
            <person name="Albersmeier A."/>
            <person name="Kalinowski J."/>
            <person name="Ruckert C."/>
        </authorList>
    </citation>
    <scope>NUCLEOTIDE SEQUENCE</scope>
    <source>
        <strain evidence="2">KCTC 23310</strain>
    </source>
</reference>
<organism evidence="2 3">
    <name type="scientific">Neogemmobacter tilapiae</name>
    <dbReference type="NCBI Taxonomy" id="875041"/>
    <lineage>
        <taxon>Bacteria</taxon>
        <taxon>Pseudomonadati</taxon>
        <taxon>Pseudomonadota</taxon>
        <taxon>Alphaproteobacteria</taxon>
        <taxon>Rhodobacterales</taxon>
        <taxon>Paracoccaceae</taxon>
        <taxon>Neogemmobacter</taxon>
    </lineage>
</organism>